<evidence type="ECO:0000313" key="2">
    <source>
        <dbReference type="Proteomes" id="UP001620626"/>
    </source>
</evidence>
<gene>
    <name evidence="1" type="ORF">niasHT_000403</name>
</gene>
<dbReference type="Proteomes" id="UP001620626">
    <property type="component" value="Unassembled WGS sequence"/>
</dbReference>
<dbReference type="AlphaFoldDB" id="A0ABD2M160"/>
<comment type="caution">
    <text evidence="1">The sequence shown here is derived from an EMBL/GenBank/DDBJ whole genome shotgun (WGS) entry which is preliminary data.</text>
</comment>
<name>A0ABD2M160_9BILA</name>
<sequence>MCADLAASELKWVFLKIHYFGRKINWAKRRSLKKQQQQQIEYEVQQLLKLIEHIREKYPDKTEISSLDILRFVQEMHGGMANGPYGEWPYRSFNMWLMQHQRRNTMGELGTLRQNGQMTAICVGHPPKNGGNYRLRGHLELMIAFMPQSIDALKFADEMDQEEEQLISSSVNALLMNWRRQLRSGQQNTFIPLLPFGV</sequence>
<evidence type="ECO:0000313" key="1">
    <source>
        <dbReference type="EMBL" id="KAL3121250.1"/>
    </source>
</evidence>
<accession>A0ABD2M160</accession>
<dbReference type="EMBL" id="JBICBT010000192">
    <property type="protein sequence ID" value="KAL3121250.1"/>
    <property type="molecule type" value="Genomic_DNA"/>
</dbReference>
<organism evidence="1 2">
    <name type="scientific">Heterodera trifolii</name>
    <dbReference type="NCBI Taxonomy" id="157864"/>
    <lineage>
        <taxon>Eukaryota</taxon>
        <taxon>Metazoa</taxon>
        <taxon>Ecdysozoa</taxon>
        <taxon>Nematoda</taxon>
        <taxon>Chromadorea</taxon>
        <taxon>Rhabditida</taxon>
        <taxon>Tylenchina</taxon>
        <taxon>Tylenchomorpha</taxon>
        <taxon>Tylenchoidea</taxon>
        <taxon>Heteroderidae</taxon>
        <taxon>Heteroderinae</taxon>
        <taxon>Heterodera</taxon>
    </lineage>
</organism>
<keyword evidence="2" id="KW-1185">Reference proteome</keyword>
<protein>
    <submittedName>
        <fullName evidence="1">Uncharacterized protein</fullName>
    </submittedName>
</protein>
<reference evidence="1 2" key="1">
    <citation type="submission" date="2024-10" db="EMBL/GenBank/DDBJ databases">
        <authorList>
            <person name="Kim D."/>
        </authorList>
    </citation>
    <scope>NUCLEOTIDE SEQUENCE [LARGE SCALE GENOMIC DNA]</scope>
    <source>
        <strain evidence="1">BH-2024</strain>
    </source>
</reference>
<proteinExistence type="predicted"/>